<organism evidence="3 4">
    <name type="scientific">Salibacter halophilus</name>
    <dbReference type="NCBI Taxonomy" id="1803916"/>
    <lineage>
        <taxon>Bacteria</taxon>
        <taxon>Pseudomonadati</taxon>
        <taxon>Bacteroidota</taxon>
        <taxon>Flavobacteriia</taxon>
        <taxon>Flavobacteriales</taxon>
        <taxon>Salibacteraceae</taxon>
        <taxon>Salibacter</taxon>
    </lineage>
</organism>
<proteinExistence type="predicted"/>
<dbReference type="Proteomes" id="UP000435357">
    <property type="component" value="Unassembled WGS sequence"/>
</dbReference>
<comment type="caution">
    <text evidence="3">The sequence shown here is derived from an EMBL/GenBank/DDBJ whole genome shotgun (WGS) entry which is preliminary data.</text>
</comment>
<keyword evidence="1" id="KW-0479">Metal-binding</keyword>
<reference evidence="3 4" key="1">
    <citation type="submission" date="2019-09" db="EMBL/GenBank/DDBJ databases">
        <title>Genomes of Cryomorphaceae.</title>
        <authorList>
            <person name="Bowman J.P."/>
        </authorList>
    </citation>
    <scope>NUCLEOTIDE SEQUENCE [LARGE SCALE GENOMIC DNA]</scope>
    <source>
        <strain evidence="3 4">KCTC 52047</strain>
    </source>
</reference>
<evidence type="ECO:0000313" key="4">
    <source>
        <dbReference type="Proteomes" id="UP000435357"/>
    </source>
</evidence>
<dbReference type="RefSeq" id="WP_151169292.1">
    <property type="nucleotide sequence ID" value="NZ_WACR01000009.1"/>
</dbReference>
<dbReference type="SUPFAM" id="SSF54593">
    <property type="entry name" value="Glyoxalase/Bleomycin resistance protein/Dihydroxybiphenyl dioxygenase"/>
    <property type="match status" value="2"/>
</dbReference>
<evidence type="ECO:0000256" key="1">
    <source>
        <dbReference type="ARBA" id="ARBA00022723"/>
    </source>
</evidence>
<dbReference type="GO" id="GO:0046872">
    <property type="term" value="F:metal ion binding"/>
    <property type="evidence" value="ECO:0007669"/>
    <property type="project" value="UniProtKB-KW"/>
</dbReference>
<dbReference type="InterPro" id="IPR037523">
    <property type="entry name" value="VOC_core"/>
</dbReference>
<dbReference type="Pfam" id="PF13669">
    <property type="entry name" value="Glyoxalase_4"/>
    <property type="match status" value="1"/>
</dbReference>
<accession>A0A6N6M2F2</accession>
<dbReference type="PROSITE" id="PS51819">
    <property type="entry name" value="VOC"/>
    <property type="match status" value="1"/>
</dbReference>
<dbReference type="InterPro" id="IPR029068">
    <property type="entry name" value="Glyas_Bleomycin-R_OHBP_Dase"/>
</dbReference>
<dbReference type="AlphaFoldDB" id="A0A6N6M2F2"/>
<dbReference type="EMBL" id="WACR01000009">
    <property type="protein sequence ID" value="KAB1063215.1"/>
    <property type="molecule type" value="Genomic_DNA"/>
</dbReference>
<evidence type="ECO:0000259" key="2">
    <source>
        <dbReference type="PROSITE" id="PS51819"/>
    </source>
</evidence>
<evidence type="ECO:0000313" key="3">
    <source>
        <dbReference type="EMBL" id="KAB1063215.1"/>
    </source>
</evidence>
<dbReference type="PANTHER" id="PTHR43048">
    <property type="entry name" value="METHYLMALONYL-COA EPIMERASE"/>
    <property type="match status" value="1"/>
</dbReference>
<dbReference type="GO" id="GO:0046491">
    <property type="term" value="P:L-methylmalonyl-CoA metabolic process"/>
    <property type="evidence" value="ECO:0007669"/>
    <property type="project" value="TreeGrafter"/>
</dbReference>
<dbReference type="PANTHER" id="PTHR43048:SF3">
    <property type="entry name" value="METHYLMALONYL-COA EPIMERASE, MITOCHONDRIAL"/>
    <property type="match status" value="1"/>
</dbReference>
<gene>
    <name evidence="3" type="ORF">F3059_11270</name>
</gene>
<dbReference type="Gene3D" id="3.10.180.10">
    <property type="entry name" value="2,3-Dihydroxybiphenyl 1,2-Dioxygenase, domain 1"/>
    <property type="match status" value="2"/>
</dbReference>
<feature type="domain" description="VOC" evidence="2">
    <location>
        <begin position="162"/>
        <end position="315"/>
    </location>
</feature>
<dbReference type="OrthoDB" id="9795618at2"/>
<protein>
    <submittedName>
        <fullName evidence="3">VOC family protein</fullName>
    </submittedName>
</protein>
<keyword evidence="4" id="KW-1185">Reference proteome</keyword>
<dbReference type="InterPro" id="IPR051785">
    <property type="entry name" value="MMCE/EMCE_epimerase"/>
</dbReference>
<dbReference type="GO" id="GO:0004493">
    <property type="term" value="F:methylmalonyl-CoA epimerase activity"/>
    <property type="evidence" value="ECO:0007669"/>
    <property type="project" value="TreeGrafter"/>
</dbReference>
<sequence>MAAIISGIQQIGIGVENIHTSWKWYRKVFGMNTPVFDDDSTAELMLPYTGGKPRDRRAVLAMNMQGGGGFEIWQYKCRKPQPAKFDVKWGDAGILATKIKTDNSKASFNYHKNLIPDYMMSDLHSRGKKSQHYYVKDLDGNIFELTETDSWFKNKLKTNTGGVHGVVIGCSDIEKSLELYKNILDYDKVVFDESGVFEDWEQLNAGKERYRRVVLQHSKPRKGSFSRLLGPSEVELVQPLDREPQKIYEDRMWGDLGFIHICFDVKNMESLKERCAQSGFDFTVDSANSFDMGKAAGRFAYIEDPDGTLIEFVETHKLPIIEKLGWYMDISTRPAEKPLPNWMLRMLELNRVKD</sequence>
<name>A0A6N6M2F2_9FLAO</name>